<proteinExistence type="predicted"/>
<reference evidence="2" key="1">
    <citation type="submission" date="2020-06" db="EMBL/GenBank/DDBJ databases">
        <title>WGS assembly of Ceratodon purpureus strain R40.</title>
        <authorList>
            <person name="Carey S.B."/>
            <person name="Jenkins J."/>
            <person name="Shu S."/>
            <person name="Lovell J.T."/>
            <person name="Sreedasyam A."/>
            <person name="Maumus F."/>
            <person name="Tiley G.P."/>
            <person name="Fernandez-Pozo N."/>
            <person name="Barry K."/>
            <person name="Chen C."/>
            <person name="Wang M."/>
            <person name="Lipzen A."/>
            <person name="Daum C."/>
            <person name="Saski C.A."/>
            <person name="Payton A.C."/>
            <person name="Mcbreen J.C."/>
            <person name="Conrad R.E."/>
            <person name="Kollar L.M."/>
            <person name="Olsson S."/>
            <person name="Huttunen S."/>
            <person name="Landis J.B."/>
            <person name="Wickett N.J."/>
            <person name="Johnson M.G."/>
            <person name="Rensing S.A."/>
            <person name="Grimwood J."/>
            <person name="Schmutz J."/>
            <person name="Mcdaniel S.F."/>
        </authorList>
    </citation>
    <scope>NUCLEOTIDE SEQUENCE</scope>
    <source>
        <strain evidence="2">R40</strain>
    </source>
</reference>
<dbReference type="EMBL" id="CM026425">
    <property type="protein sequence ID" value="KAG0576708.1"/>
    <property type="molecule type" value="Genomic_DNA"/>
</dbReference>
<comment type="caution">
    <text evidence="2">The sequence shown here is derived from an EMBL/GenBank/DDBJ whole genome shotgun (WGS) entry which is preliminary data.</text>
</comment>
<dbReference type="Pfam" id="PF12937">
    <property type="entry name" value="F-box-like"/>
    <property type="match status" value="1"/>
</dbReference>
<dbReference type="PANTHER" id="PTHR47149">
    <property type="entry name" value="F-BOX PROTEIN RMF"/>
    <property type="match status" value="1"/>
</dbReference>
<feature type="domain" description="F-box" evidence="1">
    <location>
        <begin position="61"/>
        <end position="101"/>
    </location>
</feature>
<dbReference type="GO" id="GO:0061458">
    <property type="term" value="P:reproductive system development"/>
    <property type="evidence" value="ECO:0007669"/>
    <property type="project" value="TreeGrafter"/>
</dbReference>
<dbReference type="AlphaFoldDB" id="A0A8T0I2A3"/>
<dbReference type="Gene3D" id="1.20.1280.50">
    <property type="match status" value="1"/>
</dbReference>
<evidence type="ECO:0000313" key="3">
    <source>
        <dbReference type="Proteomes" id="UP000822688"/>
    </source>
</evidence>
<dbReference type="SMART" id="SM00256">
    <property type="entry name" value="FBOX"/>
    <property type="match status" value="1"/>
</dbReference>
<dbReference type="InterPro" id="IPR001810">
    <property type="entry name" value="F-box_dom"/>
</dbReference>
<dbReference type="PANTHER" id="PTHR47149:SF1">
    <property type="entry name" value="F-BOX PROTEIN RMF"/>
    <property type="match status" value="1"/>
</dbReference>
<dbReference type="GO" id="GO:0005634">
    <property type="term" value="C:nucleus"/>
    <property type="evidence" value="ECO:0007669"/>
    <property type="project" value="TreeGrafter"/>
</dbReference>
<organism evidence="2 3">
    <name type="scientific">Ceratodon purpureus</name>
    <name type="common">Fire moss</name>
    <name type="synonym">Dicranum purpureum</name>
    <dbReference type="NCBI Taxonomy" id="3225"/>
    <lineage>
        <taxon>Eukaryota</taxon>
        <taxon>Viridiplantae</taxon>
        <taxon>Streptophyta</taxon>
        <taxon>Embryophyta</taxon>
        <taxon>Bryophyta</taxon>
        <taxon>Bryophytina</taxon>
        <taxon>Bryopsida</taxon>
        <taxon>Dicranidae</taxon>
        <taxon>Pseudoditrichales</taxon>
        <taxon>Ditrichaceae</taxon>
        <taxon>Ceratodon</taxon>
    </lineage>
</organism>
<gene>
    <name evidence="2" type="ORF">KC19_5G101800</name>
</gene>
<evidence type="ECO:0000259" key="1">
    <source>
        <dbReference type="SMART" id="SM00256"/>
    </source>
</evidence>
<dbReference type="CDD" id="cd09917">
    <property type="entry name" value="F-box_SF"/>
    <property type="match status" value="1"/>
</dbReference>
<evidence type="ECO:0000313" key="2">
    <source>
        <dbReference type="EMBL" id="KAG0576708.1"/>
    </source>
</evidence>
<dbReference type="InterPro" id="IPR036047">
    <property type="entry name" value="F-box-like_dom_sf"/>
</dbReference>
<dbReference type="Proteomes" id="UP000822688">
    <property type="component" value="Chromosome 5"/>
</dbReference>
<protein>
    <recommendedName>
        <fullName evidence="1">F-box domain-containing protein</fullName>
    </recommendedName>
</protein>
<sequence>MDRVEAAGMGSAMGAFVQTDVTPAPTSSGRRSFQTTCARMFKCRKTRASSSKKSKREPNWFNEDIWICIMSCLDAKTLLRLAVTSRQFYALVKDDVIWKSVFLRDIPTLSIDMRPAFSWMSLYLAACDGRHTFSYHDSEKHIDWMRIGVFCLDSGEAVATDRLKDMKQVSEATDTLQSDSILHQTYSISNVKKGYWIADLHLVHCPVCNLATCEGTMQALDVRHWELFLNNEYKTGEWRYEQVHTRHVAGHCDEAAACVFDANQLRSKGTQEVLDMSKWIAAPGNWVPRGITSSHGAASCTNLHLNKGVHSWHAIPMTINVLTKPVFHRRPLFIYSPF</sequence>
<dbReference type="SUPFAM" id="SSF81383">
    <property type="entry name" value="F-box domain"/>
    <property type="match status" value="1"/>
</dbReference>
<accession>A0A8T0I2A3</accession>
<keyword evidence="3" id="KW-1185">Reference proteome</keyword>
<name>A0A8T0I2A3_CERPU</name>